<dbReference type="KEGG" id="haa:A5892_02315"/>
<dbReference type="NCBIfam" id="TIGR03244">
    <property type="entry name" value="arg_catab_AstA"/>
    <property type="match status" value="1"/>
</dbReference>
<dbReference type="EMBL" id="CP015243">
    <property type="protein sequence ID" value="ANF56442.1"/>
    <property type="molecule type" value="Genomic_DNA"/>
</dbReference>
<proteinExistence type="predicted"/>
<dbReference type="SUPFAM" id="SSF55729">
    <property type="entry name" value="Acyl-CoA N-acyltransferases (Nat)"/>
    <property type="match status" value="1"/>
</dbReference>
<dbReference type="Gene3D" id="2.40.40.20">
    <property type="match status" value="1"/>
</dbReference>
<evidence type="ECO:0000256" key="3">
    <source>
        <dbReference type="ARBA" id="ARBA00023315"/>
    </source>
</evidence>
<dbReference type="GO" id="GO:0006527">
    <property type="term" value="P:L-arginine catabolic process"/>
    <property type="evidence" value="ECO:0007669"/>
    <property type="project" value="UniProtKB-UniRule"/>
</dbReference>
<dbReference type="InterPro" id="IPR017650">
    <property type="entry name" value="Arginine_N-succinylTrfase"/>
</dbReference>
<dbReference type="RefSeq" id="WP_064121423.1">
    <property type="nucleotide sequence ID" value="NZ_CP015243.1"/>
</dbReference>
<dbReference type="AlphaFoldDB" id="A0A172YBF1"/>
<keyword evidence="3" id="KW-0012">Acyltransferase</keyword>
<evidence type="ECO:0000256" key="1">
    <source>
        <dbReference type="ARBA" id="ARBA00022503"/>
    </source>
</evidence>
<keyword evidence="2 5" id="KW-0808">Transferase</keyword>
<dbReference type="InterPro" id="IPR016181">
    <property type="entry name" value="Acyl_CoA_acyltransferase"/>
</dbReference>
<name>A0A172YBF1_9GAMM</name>
<dbReference type="PANTHER" id="PTHR30420">
    <property type="entry name" value="N-SUCCINYLARGININE DIHYDROLASE"/>
    <property type="match status" value="1"/>
</dbReference>
<keyword evidence="1" id="KW-0056">Arginine metabolism</keyword>
<dbReference type="GO" id="GO:0008791">
    <property type="term" value="F:arginine N-succinyltransferase activity"/>
    <property type="evidence" value="ECO:0007669"/>
    <property type="project" value="UniProtKB-UniRule"/>
</dbReference>
<dbReference type="PANTHER" id="PTHR30420:SF1">
    <property type="entry name" value="ARGININE N-SUCCINYLTRANSFERASE"/>
    <property type="match status" value="1"/>
</dbReference>
<organism evidence="5 6">
    <name type="scientific">Halotalea alkalilenta</name>
    <dbReference type="NCBI Taxonomy" id="376489"/>
    <lineage>
        <taxon>Bacteria</taxon>
        <taxon>Pseudomonadati</taxon>
        <taxon>Pseudomonadota</taxon>
        <taxon>Gammaproteobacteria</taxon>
        <taxon>Oceanospirillales</taxon>
        <taxon>Halomonadaceae</taxon>
        <taxon>Halotalea</taxon>
    </lineage>
</organism>
<evidence type="ECO:0000256" key="4">
    <source>
        <dbReference type="NCBIfam" id="TIGR03244"/>
    </source>
</evidence>
<dbReference type="InterPro" id="IPR007041">
    <property type="entry name" value="Arg_succinylTrfase_AstA/AruG"/>
</dbReference>
<keyword evidence="6" id="KW-1185">Reference proteome</keyword>
<evidence type="ECO:0000256" key="2">
    <source>
        <dbReference type="ARBA" id="ARBA00022679"/>
    </source>
</evidence>
<dbReference type="Gene3D" id="3.40.630.30">
    <property type="match status" value="1"/>
</dbReference>
<dbReference type="EC" id="2.3.1.109" evidence="4"/>
<gene>
    <name evidence="5" type="ORF">A5892_02315</name>
</gene>
<dbReference type="STRING" id="376489.A5892_02315"/>
<sequence>MIVRPVRQQDLDALLRLARSAGTGLTSLPADQHRLAQRVEAAEASFAGRVPREEADYLFVLEDAQRSEVVGMCGIEATVGSHEPWYNYRVGLSVSASSALGVTSRLPILFMSNDLCGCAELCSLFLHPDHRRGLNGRLLSKSRFLFLAEFLDHFGERLIAEMRGVSDERGISPFWESLGRHFYAMDFSAADYLTGTGERSFIAELMPRLPIYTFMLSAQAQAVIGKVHRHTAPALKMLEEEGLRYSGYVDIFDAGPVLEGDIAGLRSVRESITVPLRVGPAGEDAVPWLLHNRRFADCRITAAPAKLEQGSLVVDATTALALALDDGASVRAVELFDRR</sequence>
<evidence type="ECO:0000313" key="6">
    <source>
        <dbReference type="Proteomes" id="UP000077875"/>
    </source>
</evidence>
<protein>
    <recommendedName>
        <fullName evidence="4">Arginine N-succinyltransferase</fullName>
        <ecNumber evidence="4">2.3.1.109</ecNumber>
    </recommendedName>
</protein>
<accession>A0A172YBF1</accession>
<dbReference type="Proteomes" id="UP000077875">
    <property type="component" value="Chromosome"/>
</dbReference>
<evidence type="ECO:0000313" key="5">
    <source>
        <dbReference type="EMBL" id="ANF56442.1"/>
    </source>
</evidence>
<dbReference type="NCBIfam" id="TIGR03243">
    <property type="entry name" value="arg_catab_AOST"/>
    <property type="match status" value="1"/>
</dbReference>
<dbReference type="Pfam" id="PF04958">
    <property type="entry name" value="AstA"/>
    <property type="match status" value="1"/>
</dbReference>
<reference evidence="5 6" key="1">
    <citation type="submission" date="2016-04" db="EMBL/GenBank/DDBJ databases">
        <title>Complete Genome Sequence of Halotalea alkalilenta IHB B 13600.</title>
        <authorList>
            <person name="Swarnkar M.K."/>
            <person name="Sharma A."/>
            <person name="Kaushal K."/>
            <person name="Soni R."/>
            <person name="Rana S."/>
            <person name="Singh A.K."/>
            <person name="Gulati A."/>
        </authorList>
    </citation>
    <scope>NUCLEOTIDE SEQUENCE [LARGE SCALE GENOMIC DNA]</scope>
    <source>
        <strain evidence="5 6">IHB B 13600</strain>
    </source>
</reference>